<dbReference type="SUPFAM" id="SSF48264">
    <property type="entry name" value="Cytochrome P450"/>
    <property type="match status" value="1"/>
</dbReference>
<proteinExistence type="inferred from homology"/>
<protein>
    <recommendedName>
        <fullName evidence="12">Methyl farnesoate epoxidase</fullName>
    </recommendedName>
</protein>
<name>A0ABP1RXI5_9HEXA</name>
<dbReference type="EMBL" id="CAXLJM020000120">
    <property type="protein sequence ID" value="CAL8137896.1"/>
    <property type="molecule type" value="Genomic_DNA"/>
</dbReference>
<keyword evidence="3 8" id="KW-0349">Heme</keyword>
<evidence type="ECO:0000256" key="2">
    <source>
        <dbReference type="ARBA" id="ARBA00010617"/>
    </source>
</evidence>
<accession>A0ABP1RXI5</accession>
<evidence type="ECO:0000313" key="10">
    <source>
        <dbReference type="EMBL" id="CAL8137896.1"/>
    </source>
</evidence>
<keyword evidence="5 8" id="KW-0560">Oxidoreductase</keyword>
<reference evidence="10 11" key="1">
    <citation type="submission" date="2024-08" db="EMBL/GenBank/DDBJ databases">
        <authorList>
            <person name="Cucini C."/>
            <person name="Frati F."/>
        </authorList>
    </citation>
    <scope>NUCLEOTIDE SEQUENCE [LARGE SCALE GENOMIC DNA]</scope>
</reference>
<feature type="transmembrane region" description="Helical" evidence="9">
    <location>
        <begin position="58"/>
        <end position="79"/>
    </location>
</feature>
<dbReference type="InterPro" id="IPR017972">
    <property type="entry name" value="Cyt_P450_CS"/>
</dbReference>
<keyword evidence="9" id="KW-0472">Membrane</keyword>
<comment type="caution">
    <text evidence="10">The sequence shown here is derived from an EMBL/GenBank/DDBJ whole genome shotgun (WGS) entry which is preliminary data.</text>
</comment>
<comment type="similarity">
    <text evidence="2 8">Belongs to the cytochrome P450 family.</text>
</comment>
<dbReference type="InterPro" id="IPR002401">
    <property type="entry name" value="Cyt_P450_E_grp-I"/>
</dbReference>
<evidence type="ECO:0000256" key="6">
    <source>
        <dbReference type="ARBA" id="ARBA00023004"/>
    </source>
</evidence>
<keyword evidence="6 8" id="KW-0408">Iron</keyword>
<dbReference type="InterPro" id="IPR001128">
    <property type="entry name" value="Cyt_P450"/>
</dbReference>
<dbReference type="PRINTS" id="PR00463">
    <property type="entry name" value="EP450I"/>
</dbReference>
<keyword evidence="7 8" id="KW-0503">Monooxygenase</keyword>
<dbReference type="PANTHER" id="PTHR24300">
    <property type="entry name" value="CYTOCHROME P450 508A4-RELATED"/>
    <property type="match status" value="1"/>
</dbReference>
<keyword evidence="9" id="KW-1133">Transmembrane helix</keyword>
<keyword evidence="9" id="KW-0812">Transmembrane</keyword>
<evidence type="ECO:0000256" key="3">
    <source>
        <dbReference type="ARBA" id="ARBA00022617"/>
    </source>
</evidence>
<dbReference type="Pfam" id="PF00067">
    <property type="entry name" value="p450"/>
    <property type="match status" value="1"/>
</dbReference>
<dbReference type="Proteomes" id="UP001642540">
    <property type="component" value="Unassembled WGS sequence"/>
</dbReference>
<evidence type="ECO:0000256" key="1">
    <source>
        <dbReference type="ARBA" id="ARBA00001971"/>
    </source>
</evidence>
<evidence type="ECO:0000256" key="8">
    <source>
        <dbReference type="RuleBase" id="RU000461"/>
    </source>
</evidence>
<evidence type="ECO:0008006" key="12">
    <source>
        <dbReference type="Google" id="ProtNLM"/>
    </source>
</evidence>
<evidence type="ECO:0000256" key="4">
    <source>
        <dbReference type="ARBA" id="ARBA00022723"/>
    </source>
</evidence>
<dbReference type="PROSITE" id="PS00086">
    <property type="entry name" value="CYTOCHROME_P450"/>
    <property type="match status" value="1"/>
</dbReference>
<dbReference type="PRINTS" id="PR00385">
    <property type="entry name" value="P450"/>
</dbReference>
<dbReference type="PANTHER" id="PTHR24300:SF376">
    <property type="entry name" value="CYTOCHROME P450 15A1"/>
    <property type="match status" value="1"/>
</dbReference>
<comment type="cofactor">
    <cofactor evidence="1">
        <name>heme</name>
        <dbReference type="ChEBI" id="CHEBI:30413"/>
    </cofactor>
</comment>
<organism evidence="10 11">
    <name type="scientific">Orchesella dallaii</name>
    <dbReference type="NCBI Taxonomy" id="48710"/>
    <lineage>
        <taxon>Eukaryota</taxon>
        <taxon>Metazoa</taxon>
        <taxon>Ecdysozoa</taxon>
        <taxon>Arthropoda</taxon>
        <taxon>Hexapoda</taxon>
        <taxon>Collembola</taxon>
        <taxon>Entomobryomorpha</taxon>
        <taxon>Entomobryoidea</taxon>
        <taxon>Orchesellidae</taxon>
        <taxon>Orchesellinae</taxon>
        <taxon>Orchesella</taxon>
    </lineage>
</organism>
<dbReference type="Gene3D" id="1.10.630.10">
    <property type="entry name" value="Cytochrome P450"/>
    <property type="match status" value="1"/>
</dbReference>
<gene>
    <name evidence="10" type="ORF">ODALV1_LOCUS27129</name>
</gene>
<sequence length="577" mass="66288">MDGYKKCKKSNMHATLQRGRKLGLPIIEMILAIDQKGSSERPHLNENGFPTGVQGSRVLQVVSNMIWEIVLVFFLAWLIRKAFSVHNVKHNGKLLPGPYKYPILGNLPQLAKESKKGKKPYVVLRELSKKYGHRMSLHFGATYQVIFDDVEAVRDVLSSDIWIDRYVDGWILERSFGKPLGVFFANGESWKELRRFSIRTLRDFGFGKFNSQETIIEEELLRLMSRMDSLITESKDSVVYMKKFFSVSALNIIWSLIAGYRFSHDDVKLQKLVQLMSDIVQKLAVGEDIITAYPALRHVIPRFTQTGKDRQDFLTAMHGFFKELLETRRAEGVYKTEQRDFIDVFLLEIDNHAHDKTENNFYTDKQFLVLALDFFLAGTETTSSTLEFAFLYILLNPRVQKKVQEEIDRVVDHSGLPSTLDRTRMPYTEATLLEVQRFATVVPLFSRSNIQDQQVGEYVIPKGTMGIVSLYSANYSEESWGDPFTFRPERFLNEKTNTLDQDVCNKVMAFGLGKRICAGEVLAKANLFKFFTSFLQRYTFEEAPNHPTPSTDPLLGTVQSPRPFYAVVKPRNRGTPK</sequence>
<keyword evidence="11" id="KW-1185">Reference proteome</keyword>
<evidence type="ECO:0000256" key="5">
    <source>
        <dbReference type="ARBA" id="ARBA00023002"/>
    </source>
</evidence>
<evidence type="ECO:0000313" key="11">
    <source>
        <dbReference type="Proteomes" id="UP001642540"/>
    </source>
</evidence>
<evidence type="ECO:0000256" key="7">
    <source>
        <dbReference type="ARBA" id="ARBA00023033"/>
    </source>
</evidence>
<keyword evidence="4 8" id="KW-0479">Metal-binding</keyword>
<dbReference type="InterPro" id="IPR036396">
    <property type="entry name" value="Cyt_P450_sf"/>
</dbReference>
<dbReference type="InterPro" id="IPR050182">
    <property type="entry name" value="Cytochrome_P450_fam2"/>
</dbReference>
<evidence type="ECO:0000256" key="9">
    <source>
        <dbReference type="SAM" id="Phobius"/>
    </source>
</evidence>